<proteinExistence type="predicted"/>
<evidence type="ECO:0000313" key="3">
    <source>
        <dbReference type="Proteomes" id="UP000247409"/>
    </source>
</evidence>
<evidence type="ECO:0000256" key="1">
    <source>
        <dbReference type="SAM" id="SignalP"/>
    </source>
</evidence>
<evidence type="ECO:0000313" key="2">
    <source>
        <dbReference type="EMBL" id="PXF47614.1"/>
    </source>
</evidence>
<protein>
    <submittedName>
        <fullName evidence="2">Uncharacterized protein</fullName>
    </submittedName>
</protein>
<gene>
    <name evidence="2" type="ORF">BWQ96_02593</name>
</gene>
<accession>A0A2V3IZP0</accession>
<organism evidence="2 3">
    <name type="scientific">Gracilariopsis chorda</name>
    <dbReference type="NCBI Taxonomy" id="448386"/>
    <lineage>
        <taxon>Eukaryota</taxon>
        <taxon>Rhodophyta</taxon>
        <taxon>Florideophyceae</taxon>
        <taxon>Rhodymeniophycidae</taxon>
        <taxon>Gracilariales</taxon>
        <taxon>Gracilariaceae</taxon>
        <taxon>Gracilariopsis</taxon>
    </lineage>
</organism>
<keyword evidence="3" id="KW-1185">Reference proteome</keyword>
<name>A0A2V3IZP0_9FLOR</name>
<feature type="signal peptide" evidence="1">
    <location>
        <begin position="1"/>
        <end position="23"/>
    </location>
</feature>
<reference evidence="2 3" key="1">
    <citation type="journal article" date="2018" name="Mol. Biol. Evol.">
        <title>Analysis of the draft genome of the red seaweed Gracilariopsis chorda provides insights into genome size evolution in Rhodophyta.</title>
        <authorList>
            <person name="Lee J."/>
            <person name="Yang E.C."/>
            <person name="Graf L."/>
            <person name="Yang J.H."/>
            <person name="Qiu H."/>
            <person name="Zel Zion U."/>
            <person name="Chan C.X."/>
            <person name="Stephens T.G."/>
            <person name="Weber A.P.M."/>
            <person name="Boo G.H."/>
            <person name="Boo S.M."/>
            <person name="Kim K.M."/>
            <person name="Shin Y."/>
            <person name="Jung M."/>
            <person name="Lee S.J."/>
            <person name="Yim H.S."/>
            <person name="Lee J.H."/>
            <person name="Bhattacharya D."/>
            <person name="Yoon H.S."/>
        </authorList>
    </citation>
    <scope>NUCLEOTIDE SEQUENCE [LARGE SCALE GENOMIC DNA]</scope>
    <source>
        <strain evidence="2 3">SKKU-2015</strain>
        <tissue evidence="2">Whole body</tissue>
    </source>
</reference>
<feature type="chain" id="PRO_5015854734" evidence="1">
    <location>
        <begin position="24"/>
        <end position="212"/>
    </location>
</feature>
<dbReference type="AlphaFoldDB" id="A0A2V3IZP0"/>
<dbReference type="EMBL" id="NBIV01000022">
    <property type="protein sequence ID" value="PXF47614.1"/>
    <property type="molecule type" value="Genomic_DNA"/>
</dbReference>
<comment type="caution">
    <text evidence="2">The sequence shown here is derived from an EMBL/GenBank/DDBJ whole genome shotgun (WGS) entry which is preliminary data.</text>
</comment>
<keyword evidence="1" id="KW-0732">Signal</keyword>
<sequence length="212" mass="23390">MHLSRVFLLFVAAFLALFNLTFAMEMQPSSLLQPCISIQPLNQQSNHTMLDPREDSILLHCLIIQATTAFIRVGNYSVPQNIISCSPTVAYSYSFDPPKTLPVQGAVSECVFGGRDNSVSFCAFAKSEGNVVHFSAAVSQPDLDKFKKLPFLSTTVNFDFNGLLRAFAFRAATAFSKSVTDPGELRRRVFTGSAKYPLCPFFPATDPPCRLM</sequence>
<dbReference type="Proteomes" id="UP000247409">
    <property type="component" value="Unassembled WGS sequence"/>
</dbReference>